<organism evidence="10 11">
    <name type="scientific">Tetrapyrgos nigripes</name>
    <dbReference type="NCBI Taxonomy" id="182062"/>
    <lineage>
        <taxon>Eukaryota</taxon>
        <taxon>Fungi</taxon>
        <taxon>Dikarya</taxon>
        <taxon>Basidiomycota</taxon>
        <taxon>Agaricomycotina</taxon>
        <taxon>Agaricomycetes</taxon>
        <taxon>Agaricomycetidae</taxon>
        <taxon>Agaricales</taxon>
        <taxon>Marasmiineae</taxon>
        <taxon>Marasmiaceae</taxon>
        <taxon>Tetrapyrgos</taxon>
    </lineage>
</organism>
<gene>
    <name evidence="10" type="ORF">D9758_009296</name>
</gene>
<feature type="compositionally biased region" description="Basic and acidic residues" evidence="7">
    <location>
        <begin position="572"/>
        <end position="581"/>
    </location>
</feature>
<comment type="caution">
    <text evidence="10">The sequence shown here is derived from an EMBL/GenBank/DDBJ whole genome shotgun (WGS) entry which is preliminary data.</text>
</comment>
<dbReference type="Pfam" id="PF07690">
    <property type="entry name" value="MFS_1"/>
    <property type="match status" value="1"/>
</dbReference>
<keyword evidence="5 8" id="KW-1133">Transmembrane helix</keyword>
<feature type="transmembrane region" description="Helical" evidence="8">
    <location>
        <begin position="463"/>
        <end position="481"/>
    </location>
</feature>
<evidence type="ECO:0000313" key="11">
    <source>
        <dbReference type="Proteomes" id="UP000559256"/>
    </source>
</evidence>
<keyword evidence="11" id="KW-1185">Reference proteome</keyword>
<dbReference type="AlphaFoldDB" id="A0A8H5GH63"/>
<dbReference type="Gene3D" id="1.20.1720.10">
    <property type="entry name" value="Multidrug resistance protein D"/>
    <property type="match status" value="1"/>
</dbReference>
<feature type="transmembrane region" description="Helical" evidence="8">
    <location>
        <begin position="220"/>
        <end position="242"/>
    </location>
</feature>
<evidence type="ECO:0000313" key="10">
    <source>
        <dbReference type="EMBL" id="KAF5364758.1"/>
    </source>
</evidence>
<feature type="transmembrane region" description="Helical" evidence="8">
    <location>
        <begin position="132"/>
        <end position="150"/>
    </location>
</feature>
<dbReference type="CDD" id="cd17502">
    <property type="entry name" value="MFS_Azr1_MDR_like"/>
    <property type="match status" value="1"/>
</dbReference>
<feature type="transmembrane region" description="Helical" evidence="8">
    <location>
        <begin position="392"/>
        <end position="412"/>
    </location>
</feature>
<dbReference type="PANTHER" id="PTHR23501">
    <property type="entry name" value="MAJOR FACILITATOR SUPERFAMILY"/>
    <property type="match status" value="1"/>
</dbReference>
<evidence type="ECO:0000256" key="2">
    <source>
        <dbReference type="ARBA" id="ARBA00008335"/>
    </source>
</evidence>
<dbReference type="FunFam" id="1.20.1720.10:FF:000013">
    <property type="entry name" value="Related to multidrug resistance proteins"/>
    <property type="match status" value="1"/>
</dbReference>
<feature type="transmembrane region" description="Helical" evidence="8">
    <location>
        <begin position="283"/>
        <end position="306"/>
    </location>
</feature>
<feature type="compositionally biased region" description="Basic and acidic residues" evidence="7">
    <location>
        <begin position="588"/>
        <end position="599"/>
    </location>
</feature>
<evidence type="ECO:0000256" key="5">
    <source>
        <dbReference type="ARBA" id="ARBA00022989"/>
    </source>
</evidence>
<proteinExistence type="inferred from homology"/>
<evidence type="ECO:0000256" key="8">
    <source>
        <dbReference type="SAM" id="Phobius"/>
    </source>
</evidence>
<name>A0A8H5GH63_9AGAR</name>
<dbReference type="Gene3D" id="1.20.1250.20">
    <property type="entry name" value="MFS general substrate transporter like domains"/>
    <property type="match status" value="1"/>
</dbReference>
<dbReference type="GO" id="GO:0012505">
    <property type="term" value="C:endomembrane system"/>
    <property type="evidence" value="ECO:0007669"/>
    <property type="project" value="UniProtKB-SubCell"/>
</dbReference>
<sequence>MSDSTLATAAPSADVQAVPVIPALVEVTALQANVLPSQLGNERSKIKKEIQLTDQTNLLPAKQVIVIFFCLSFVTLAQSLDSTIVATSLPTVSGVFNGGSVASWIPSAYLLTSTAFQPLYGRFSDIFGRKSTLCSAVFLFVLGNLISGFSKSIIQLIIFRGIAGAGGGGVISIMQIIISDIVSLRERGKYVGVVGVVIAVGSCVGPIVGGALAQHVSWRWCFWITLPLAVVSTAITVLFLPLKPVNGNIGRQLLIIDYLGAILTLAACTLIILPLIWGGVTFPWGSAVVIAPLISGFFVLATFCLWEWRGAKLPIVPMYIFKHVTVCGVYIVMFVNGFVFYAALYYIPQFFQVALDYSPTRAGVWLIPVLMGQLSSSMLAGLFVSHTGRYRTIVYCGFALCAIACGCISIFHETTSRPVMVVLMLLAGIGNGATMQTTTVAAQASVPRKDMAVVTAFRNFIRMLGGAFALPVASALVNNSLRSSMHTLALPESTISVVIDDPTILSNSNIISSLGISPSEASSILNHGYTIGFRDLFFLNAALSSLATVVAVVMIKHKELIRPDEEELRRKAKEEVMKRNQSDNQWDGGEKRAPENGQV</sequence>
<evidence type="ECO:0000259" key="9">
    <source>
        <dbReference type="PROSITE" id="PS50850"/>
    </source>
</evidence>
<dbReference type="InterPro" id="IPR020846">
    <property type="entry name" value="MFS_dom"/>
</dbReference>
<feature type="transmembrane region" description="Helical" evidence="8">
    <location>
        <begin position="536"/>
        <end position="555"/>
    </location>
</feature>
<dbReference type="SUPFAM" id="SSF103473">
    <property type="entry name" value="MFS general substrate transporter"/>
    <property type="match status" value="1"/>
</dbReference>
<comment type="similarity">
    <text evidence="2">Belongs to the major facilitator superfamily.</text>
</comment>
<feature type="transmembrane region" description="Helical" evidence="8">
    <location>
        <begin position="418"/>
        <end position="442"/>
    </location>
</feature>
<dbReference type="GO" id="GO:0022857">
    <property type="term" value="F:transmembrane transporter activity"/>
    <property type="evidence" value="ECO:0007669"/>
    <property type="project" value="InterPro"/>
</dbReference>
<evidence type="ECO:0000256" key="1">
    <source>
        <dbReference type="ARBA" id="ARBA00004127"/>
    </source>
</evidence>
<keyword evidence="4 8" id="KW-0812">Transmembrane</keyword>
<feature type="transmembrane region" description="Helical" evidence="8">
    <location>
        <begin position="64"/>
        <end position="89"/>
    </location>
</feature>
<keyword evidence="6 8" id="KW-0472">Membrane</keyword>
<dbReference type="OrthoDB" id="10021397at2759"/>
<protein>
    <recommendedName>
        <fullName evidence="9">Major facilitator superfamily (MFS) profile domain-containing protein</fullName>
    </recommendedName>
</protein>
<dbReference type="EMBL" id="JAACJM010000031">
    <property type="protein sequence ID" value="KAF5364758.1"/>
    <property type="molecule type" value="Genomic_DNA"/>
</dbReference>
<dbReference type="PRINTS" id="PR01036">
    <property type="entry name" value="TCRTETB"/>
</dbReference>
<feature type="region of interest" description="Disordered" evidence="7">
    <location>
        <begin position="572"/>
        <end position="599"/>
    </location>
</feature>
<feature type="transmembrane region" description="Helical" evidence="8">
    <location>
        <begin position="254"/>
        <end position="277"/>
    </location>
</feature>
<evidence type="ECO:0000256" key="7">
    <source>
        <dbReference type="SAM" id="MobiDB-lite"/>
    </source>
</evidence>
<dbReference type="Proteomes" id="UP000559256">
    <property type="component" value="Unassembled WGS sequence"/>
</dbReference>
<feature type="transmembrane region" description="Helical" evidence="8">
    <location>
        <begin position="362"/>
        <end position="385"/>
    </location>
</feature>
<dbReference type="PANTHER" id="PTHR23501:SF189">
    <property type="entry name" value="DRUG TRANSPORTER, PUTATIVE (AFU_ORTHOLOGUE AFUA_4G03920)-RELATED"/>
    <property type="match status" value="1"/>
</dbReference>
<feature type="transmembrane region" description="Helical" evidence="8">
    <location>
        <begin position="156"/>
        <end position="178"/>
    </location>
</feature>
<feature type="transmembrane region" description="Helical" evidence="8">
    <location>
        <begin position="327"/>
        <end position="347"/>
    </location>
</feature>
<feature type="transmembrane region" description="Helical" evidence="8">
    <location>
        <begin position="101"/>
        <end position="120"/>
    </location>
</feature>
<evidence type="ECO:0000256" key="3">
    <source>
        <dbReference type="ARBA" id="ARBA00022448"/>
    </source>
</evidence>
<feature type="transmembrane region" description="Helical" evidence="8">
    <location>
        <begin position="190"/>
        <end position="214"/>
    </location>
</feature>
<dbReference type="PROSITE" id="PS50850">
    <property type="entry name" value="MFS"/>
    <property type="match status" value="1"/>
</dbReference>
<evidence type="ECO:0000256" key="4">
    <source>
        <dbReference type="ARBA" id="ARBA00022692"/>
    </source>
</evidence>
<evidence type="ECO:0000256" key="6">
    <source>
        <dbReference type="ARBA" id="ARBA00023136"/>
    </source>
</evidence>
<feature type="domain" description="Major facilitator superfamily (MFS) profile" evidence="9">
    <location>
        <begin position="67"/>
        <end position="559"/>
    </location>
</feature>
<dbReference type="InterPro" id="IPR011701">
    <property type="entry name" value="MFS"/>
</dbReference>
<comment type="subcellular location">
    <subcellularLocation>
        <location evidence="1">Endomembrane system</location>
        <topology evidence="1">Multi-pass membrane protein</topology>
    </subcellularLocation>
</comment>
<accession>A0A8H5GH63</accession>
<reference evidence="10 11" key="1">
    <citation type="journal article" date="2020" name="ISME J.">
        <title>Uncovering the hidden diversity of litter-decomposition mechanisms in mushroom-forming fungi.</title>
        <authorList>
            <person name="Floudas D."/>
            <person name="Bentzer J."/>
            <person name="Ahren D."/>
            <person name="Johansson T."/>
            <person name="Persson P."/>
            <person name="Tunlid A."/>
        </authorList>
    </citation>
    <scope>NUCLEOTIDE SEQUENCE [LARGE SCALE GENOMIC DNA]</scope>
    <source>
        <strain evidence="10 11">CBS 291.85</strain>
    </source>
</reference>
<dbReference type="GO" id="GO:0005886">
    <property type="term" value="C:plasma membrane"/>
    <property type="evidence" value="ECO:0007669"/>
    <property type="project" value="TreeGrafter"/>
</dbReference>
<keyword evidence="3" id="KW-0813">Transport</keyword>
<dbReference type="InterPro" id="IPR036259">
    <property type="entry name" value="MFS_trans_sf"/>
</dbReference>